<proteinExistence type="predicted"/>
<organism evidence="1 2">
    <name type="scientific">Sulfuritortus calidifontis</name>
    <dbReference type="NCBI Taxonomy" id="1914471"/>
    <lineage>
        <taxon>Bacteria</taxon>
        <taxon>Pseudomonadati</taxon>
        <taxon>Pseudomonadota</taxon>
        <taxon>Betaproteobacteria</taxon>
        <taxon>Nitrosomonadales</taxon>
        <taxon>Thiobacillaceae</taxon>
        <taxon>Sulfuritortus</taxon>
    </lineage>
</organism>
<accession>A0A4R3JZ06</accession>
<name>A0A4R3JZ06_9PROT</name>
<evidence type="ECO:0000313" key="2">
    <source>
        <dbReference type="Proteomes" id="UP000295135"/>
    </source>
</evidence>
<keyword evidence="2" id="KW-1185">Reference proteome</keyword>
<gene>
    <name evidence="1" type="ORF">EDC61_101254</name>
</gene>
<comment type="caution">
    <text evidence="1">The sequence shown here is derived from an EMBL/GenBank/DDBJ whole genome shotgun (WGS) entry which is preliminary data.</text>
</comment>
<reference evidence="1 2" key="1">
    <citation type="submission" date="2019-03" db="EMBL/GenBank/DDBJ databases">
        <title>Genomic Encyclopedia of Type Strains, Phase IV (KMG-IV): sequencing the most valuable type-strain genomes for metagenomic binning, comparative biology and taxonomic classification.</title>
        <authorList>
            <person name="Goeker M."/>
        </authorList>
    </citation>
    <scope>NUCLEOTIDE SEQUENCE [LARGE SCALE GENOMIC DNA]</scope>
    <source>
        <strain evidence="1 2">DSM 103923</strain>
    </source>
</reference>
<protein>
    <submittedName>
        <fullName evidence="1">Uncharacterized protein</fullName>
    </submittedName>
</protein>
<dbReference type="Proteomes" id="UP000295135">
    <property type="component" value="Unassembled WGS sequence"/>
</dbReference>
<sequence>MTELNLRHLPNLHGLVGVKVRYEGKVCCVVEILDDPLALVLEPIDGALVIHADAYGQASEMGQDNRLVHVIGPDHESLSDDLLGLEILD</sequence>
<evidence type="ECO:0000313" key="1">
    <source>
        <dbReference type="EMBL" id="TCS74030.1"/>
    </source>
</evidence>
<dbReference type="AlphaFoldDB" id="A0A4R3JZ06"/>
<dbReference type="RefSeq" id="WP_126459267.1">
    <property type="nucleotide sequence ID" value="NZ_AP018721.1"/>
</dbReference>
<dbReference type="EMBL" id="SLZY01000001">
    <property type="protein sequence ID" value="TCS74030.1"/>
    <property type="molecule type" value="Genomic_DNA"/>
</dbReference>